<sequence>LKKMDKYQATLLTRWLYRNIDGTANPREHGKALSANRAGQWRYRIGNYRVIVEIEDERLVVTAIQVGHRRNVYDK</sequence>
<dbReference type="Proteomes" id="UP000244140">
    <property type="component" value="Unassembled WGS sequence"/>
</dbReference>
<dbReference type="EMBL" id="PZZH01000003">
    <property type="protein sequence ID" value="PTN72661.1"/>
    <property type="molecule type" value="Genomic_DNA"/>
</dbReference>
<organism evidence="3 4">
    <name type="scientific">Enterococcus faecalis</name>
    <name type="common">Streptococcus faecalis</name>
    <dbReference type="NCBI Taxonomy" id="1351"/>
    <lineage>
        <taxon>Bacteria</taxon>
        <taxon>Bacillati</taxon>
        <taxon>Bacillota</taxon>
        <taxon>Bacilli</taxon>
        <taxon>Lactobacillales</taxon>
        <taxon>Enterococcaceae</taxon>
        <taxon>Enterococcus</taxon>
    </lineage>
</organism>
<evidence type="ECO:0000256" key="1">
    <source>
        <dbReference type="ARBA" id="ARBA00006226"/>
    </source>
</evidence>
<comment type="caution">
    <text evidence="3">The sequence shown here is derived from an EMBL/GenBank/DDBJ whole genome shotgun (WGS) entry which is preliminary data.</text>
</comment>
<evidence type="ECO:0000256" key="2">
    <source>
        <dbReference type="ARBA" id="ARBA00022649"/>
    </source>
</evidence>
<reference evidence="3 4" key="1">
    <citation type="submission" date="2018-04" db="EMBL/GenBank/DDBJ databases">
        <authorList>
            <person name="Van Tyne D."/>
        </authorList>
    </citation>
    <scope>NUCLEOTIDE SEQUENCE [LARGE SCALE GENOMIC DNA]</scope>
    <source>
        <strain evidence="3 4">B2535</strain>
    </source>
</reference>
<dbReference type="RefSeq" id="WP_108187058.1">
    <property type="nucleotide sequence ID" value="NZ_PZZH01000003.1"/>
</dbReference>
<gene>
    <name evidence="3" type="ORF">DAI13_17020</name>
</gene>
<feature type="non-terminal residue" evidence="3">
    <location>
        <position position="1"/>
    </location>
</feature>
<dbReference type="InterPro" id="IPR035093">
    <property type="entry name" value="RelE/ParE_toxin_dom_sf"/>
</dbReference>
<name>A0A855U3V4_ENTFL</name>
<dbReference type="Gene3D" id="3.30.2310.20">
    <property type="entry name" value="RelE-like"/>
    <property type="match status" value="1"/>
</dbReference>
<dbReference type="PANTHER" id="PTHR35601:SF1">
    <property type="entry name" value="TOXIN RELE"/>
    <property type="match status" value="1"/>
</dbReference>
<dbReference type="PANTHER" id="PTHR35601">
    <property type="entry name" value="TOXIN RELE"/>
    <property type="match status" value="1"/>
</dbReference>
<dbReference type="Pfam" id="PF05016">
    <property type="entry name" value="ParE_toxin"/>
    <property type="match status" value="1"/>
</dbReference>
<evidence type="ECO:0000313" key="3">
    <source>
        <dbReference type="EMBL" id="PTN72661.1"/>
    </source>
</evidence>
<dbReference type="SUPFAM" id="SSF143011">
    <property type="entry name" value="RelE-like"/>
    <property type="match status" value="1"/>
</dbReference>
<keyword evidence="2" id="KW-1277">Toxin-antitoxin system</keyword>
<evidence type="ECO:0000313" key="4">
    <source>
        <dbReference type="Proteomes" id="UP000244140"/>
    </source>
</evidence>
<dbReference type="InterPro" id="IPR007712">
    <property type="entry name" value="RelE/ParE_toxin"/>
</dbReference>
<comment type="similarity">
    <text evidence="1">Belongs to the RelE toxin family.</text>
</comment>
<protein>
    <submittedName>
        <fullName evidence="3">Type II toxin-antitoxin system RelE/ParE family toxin</fullName>
    </submittedName>
</protein>
<accession>A0A855U3V4</accession>
<proteinExistence type="inferred from homology"/>
<dbReference type="AlphaFoldDB" id="A0A855U3V4"/>